<evidence type="ECO:0000313" key="3">
    <source>
        <dbReference type="Proteomes" id="UP000287033"/>
    </source>
</evidence>
<feature type="compositionally biased region" description="Polar residues" evidence="1">
    <location>
        <begin position="140"/>
        <end position="151"/>
    </location>
</feature>
<name>A0A401T8L7_CHIPU</name>
<dbReference type="EMBL" id="BEZZ01015519">
    <property type="protein sequence ID" value="GCC39016.1"/>
    <property type="molecule type" value="Genomic_DNA"/>
</dbReference>
<dbReference type="Proteomes" id="UP000287033">
    <property type="component" value="Unassembled WGS sequence"/>
</dbReference>
<feature type="region of interest" description="Disordered" evidence="1">
    <location>
        <begin position="119"/>
        <end position="151"/>
    </location>
</feature>
<reference evidence="2 3" key="1">
    <citation type="journal article" date="2018" name="Nat. Ecol. Evol.">
        <title>Shark genomes provide insights into elasmobranch evolution and the origin of vertebrates.</title>
        <authorList>
            <person name="Hara Y"/>
            <person name="Yamaguchi K"/>
            <person name="Onimaru K"/>
            <person name="Kadota M"/>
            <person name="Koyanagi M"/>
            <person name="Keeley SD"/>
            <person name="Tatsumi K"/>
            <person name="Tanaka K"/>
            <person name="Motone F"/>
            <person name="Kageyama Y"/>
            <person name="Nozu R"/>
            <person name="Adachi N"/>
            <person name="Nishimura O"/>
            <person name="Nakagawa R"/>
            <person name="Tanegashima C"/>
            <person name="Kiyatake I"/>
            <person name="Matsumoto R"/>
            <person name="Murakumo K"/>
            <person name="Nishida K"/>
            <person name="Terakita A"/>
            <person name="Kuratani S"/>
            <person name="Sato K"/>
            <person name="Hyodo S Kuraku.S."/>
        </authorList>
    </citation>
    <scope>NUCLEOTIDE SEQUENCE [LARGE SCALE GENOMIC DNA]</scope>
</reference>
<evidence type="ECO:0000256" key="1">
    <source>
        <dbReference type="SAM" id="MobiDB-lite"/>
    </source>
</evidence>
<feature type="compositionally biased region" description="Polar residues" evidence="1">
    <location>
        <begin position="119"/>
        <end position="132"/>
    </location>
</feature>
<evidence type="ECO:0000313" key="2">
    <source>
        <dbReference type="EMBL" id="GCC39016.1"/>
    </source>
</evidence>
<sequence length="177" mass="19242">MGELVVDTAGRKTLRLVSSATMVSMARSASGLIGYCQCRGCTGPSIRSGGERTRPQSCLLVAQTSGTNWQTVPKAPSPVQSRVIGTQCASAATNLLGTHLPSRALLWDLRDIHRRRRWNASTTAPGSPSRSMSRIVPSEFGQTQKWMGSRMSSISRREALLRRATTELPPTPVMEME</sequence>
<protein>
    <submittedName>
        <fullName evidence="2">Uncharacterized protein</fullName>
    </submittedName>
</protein>
<dbReference type="AlphaFoldDB" id="A0A401T8L7"/>
<accession>A0A401T8L7</accession>
<gene>
    <name evidence="2" type="ORF">chiPu_0023103</name>
</gene>
<proteinExistence type="predicted"/>
<comment type="caution">
    <text evidence="2">The sequence shown here is derived from an EMBL/GenBank/DDBJ whole genome shotgun (WGS) entry which is preliminary data.</text>
</comment>
<keyword evidence="3" id="KW-1185">Reference proteome</keyword>
<organism evidence="2 3">
    <name type="scientific">Chiloscyllium punctatum</name>
    <name type="common">Brownbanded bambooshark</name>
    <name type="synonym">Hemiscyllium punctatum</name>
    <dbReference type="NCBI Taxonomy" id="137246"/>
    <lineage>
        <taxon>Eukaryota</taxon>
        <taxon>Metazoa</taxon>
        <taxon>Chordata</taxon>
        <taxon>Craniata</taxon>
        <taxon>Vertebrata</taxon>
        <taxon>Chondrichthyes</taxon>
        <taxon>Elasmobranchii</taxon>
        <taxon>Galeomorphii</taxon>
        <taxon>Galeoidea</taxon>
        <taxon>Orectolobiformes</taxon>
        <taxon>Hemiscylliidae</taxon>
        <taxon>Chiloscyllium</taxon>
    </lineage>
</organism>